<evidence type="ECO:0000256" key="2">
    <source>
        <dbReference type="ARBA" id="ARBA00022448"/>
    </source>
</evidence>
<dbReference type="PANTHER" id="PTHR10110:SF86">
    <property type="entry name" value="SODIUM_HYDROGEN EXCHANGER 7"/>
    <property type="match status" value="1"/>
</dbReference>
<feature type="transmembrane region" description="Helical" evidence="10">
    <location>
        <begin position="112"/>
        <end position="134"/>
    </location>
</feature>
<evidence type="ECO:0000313" key="14">
    <source>
        <dbReference type="Proteomes" id="UP001276840"/>
    </source>
</evidence>
<evidence type="ECO:0000256" key="1">
    <source>
        <dbReference type="ARBA" id="ARBA00004651"/>
    </source>
</evidence>
<evidence type="ECO:0000256" key="7">
    <source>
        <dbReference type="ARBA" id="ARBA00023065"/>
    </source>
</evidence>
<dbReference type="Pfam" id="PF00999">
    <property type="entry name" value="Na_H_Exchanger"/>
    <property type="match status" value="1"/>
</dbReference>
<evidence type="ECO:0000256" key="11">
    <source>
        <dbReference type="SAM" id="MobiDB-lite"/>
    </source>
</evidence>
<evidence type="ECO:0000256" key="9">
    <source>
        <dbReference type="ARBA" id="ARBA00023201"/>
    </source>
</evidence>
<keyword evidence="10" id="KW-0050">Antiport</keyword>
<evidence type="ECO:0000256" key="5">
    <source>
        <dbReference type="ARBA" id="ARBA00022989"/>
    </source>
</evidence>
<feature type="transmembrane region" description="Helical" evidence="10">
    <location>
        <begin position="238"/>
        <end position="257"/>
    </location>
</feature>
<evidence type="ECO:0000256" key="6">
    <source>
        <dbReference type="ARBA" id="ARBA00023053"/>
    </source>
</evidence>
<accession>A0ABU4ZK17</accession>
<evidence type="ECO:0000256" key="3">
    <source>
        <dbReference type="ARBA" id="ARBA00022475"/>
    </source>
</evidence>
<comment type="function">
    <text evidence="10">Na(+)/H(+) antiporter that extrudes sodium in exchange for external protons.</text>
</comment>
<feature type="transmembrane region" description="Helical" evidence="10">
    <location>
        <begin position="269"/>
        <end position="291"/>
    </location>
</feature>
<dbReference type="Gene3D" id="6.10.140.1330">
    <property type="match status" value="1"/>
</dbReference>
<evidence type="ECO:0000256" key="8">
    <source>
        <dbReference type="ARBA" id="ARBA00023136"/>
    </source>
</evidence>
<keyword evidence="5 10" id="KW-1133">Transmembrane helix</keyword>
<feature type="compositionally biased region" description="Low complexity" evidence="11">
    <location>
        <begin position="514"/>
        <end position="530"/>
    </location>
</feature>
<dbReference type="InterPro" id="IPR006153">
    <property type="entry name" value="Cation/H_exchanger_TM"/>
</dbReference>
<keyword evidence="2 10" id="KW-0813">Transport</keyword>
<dbReference type="InterPro" id="IPR004705">
    <property type="entry name" value="Cation/H_exchanger_CPA1_bac"/>
</dbReference>
<keyword evidence="9 10" id="KW-0739">Sodium transport</keyword>
<feature type="transmembrane region" description="Helical" evidence="10">
    <location>
        <begin position="311"/>
        <end position="332"/>
    </location>
</feature>
<gene>
    <name evidence="13" type="ORF">RFM68_14410</name>
</gene>
<organism evidence="13 14">
    <name type="scientific">Mesorhizobium montanum</name>
    <dbReference type="NCBI Taxonomy" id="3072323"/>
    <lineage>
        <taxon>Bacteria</taxon>
        <taxon>Pseudomonadati</taxon>
        <taxon>Pseudomonadota</taxon>
        <taxon>Alphaproteobacteria</taxon>
        <taxon>Hyphomicrobiales</taxon>
        <taxon>Phyllobacteriaceae</taxon>
        <taxon>Mesorhizobium</taxon>
    </lineage>
</organism>
<protein>
    <submittedName>
        <fullName evidence="13">Na+/H+ antiporter</fullName>
    </submittedName>
</protein>
<dbReference type="InterPro" id="IPR018422">
    <property type="entry name" value="Cation/H_exchanger_CPA1"/>
</dbReference>
<evidence type="ECO:0000259" key="12">
    <source>
        <dbReference type="Pfam" id="PF00999"/>
    </source>
</evidence>
<feature type="transmembrane region" description="Helical" evidence="10">
    <location>
        <begin position="353"/>
        <end position="379"/>
    </location>
</feature>
<feature type="transmembrane region" description="Helical" evidence="10">
    <location>
        <begin position="182"/>
        <end position="201"/>
    </location>
</feature>
<name>A0ABU4ZK17_9HYPH</name>
<dbReference type="PANTHER" id="PTHR10110">
    <property type="entry name" value="SODIUM/HYDROGEN EXCHANGER"/>
    <property type="match status" value="1"/>
</dbReference>
<feature type="domain" description="Cation/H+ exchanger transmembrane" evidence="12">
    <location>
        <begin position="13"/>
        <end position="415"/>
    </location>
</feature>
<feature type="transmembrane region" description="Helical" evidence="10">
    <location>
        <begin position="83"/>
        <end position="106"/>
    </location>
</feature>
<keyword evidence="3" id="KW-1003">Cell membrane</keyword>
<keyword evidence="6 10" id="KW-0915">Sodium</keyword>
<keyword evidence="7 10" id="KW-0406">Ion transport</keyword>
<evidence type="ECO:0000256" key="10">
    <source>
        <dbReference type="RuleBase" id="RU366002"/>
    </source>
</evidence>
<keyword evidence="14" id="KW-1185">Reference proteome</keyword>
<comment type="caution">
    <text evidence="10">Lacks conserved residue(s) required for the propagation of feature annotation.</text>
</comment>
<comment type="similarity">
    <text evidence="10">Belongs to the monovalent cation:proton antiporter 1 (CPA1) transporter (TC 2.A.36) family.</text>
</comment>
<comment type="caution">
    <text evidence="13">The sequence shown here is derived from an EMBL/GenBank/DDBJ whole genome shotgun (WGS) entry which is preliminary data.</text>
</comment>
<feature type="transmembrane region" description="Helical" evidence="10">
    <location>
        <begin position="391"/>
        <end position="411"/>
    </location>
</feature>
<dbReference type="EMBL" id="JAVIJF010000009">
    <property type="protein sequence ID" value="MDX8525706.1"/>
    <property type="molecule type" value="Genomic_DNA"/>
</dbReference>
<dbReference type="Proteomes" id="UP001276840">
    <property type="component" value="Unassembled WGS sequence"/>
</dbReference>
<evidence type="ECO:0000256" key="4">
    <source>
        <dbReference type="ARBA" id="ARBA00022692"/>
    </source>
</evidence>
<comment type="subcellular location">
    <subcellularLocation>
        <location evidence="10">Cell inner membrane</location>
        <topology evidence="10">Multi-pass membrane protein</topology>
    </subcellularLocation>
    <subcellularLocation>
        <location evidence="1">Cell membrane</location>
        <topology evidence="1">Multi-pass membrane protein</topology>
    </subcellularLocation>
</comment>
<proteinExistence type="inferred from homology"/>
<keyword evidence="8 10" id="KW-0472">Membrane</keyword>
<dbReference type="NCBIfam" id="TIGR00831">
    <property type="entry name" value="a_cpa1"/>
    <property type="match status" value="1"/>
</dbReference>
<sequence length="626" mass="66225">MDVAIFILVVLAFVTLSGALVRLVRVPLPVLQIAIGAALAWPARGLHVEIDPELFLLVFIPPLLFGDAFSAPKRELIALRDPILDLAIGLVFFTIVGFGYALHWLVPSIPLVVAFALAAVLSPTDAVAVSSIVDRNVVPARLMHILEGESLLNDASGLVMFRFTVAAALTGSFSFAAASVSFVFAVAVGILAGMAALFIAAKSLQVLGRITSTPAEAQVLVMVLLPFVAYLIAEHFGASGILAAVTAGLLTGYSGIVRHMAVSARIQTISLWSMLIFMFNGSLFILLGLQLPGIIRKVPPELTTRHWLFEPALTVLLLTLCLIGLRYVWIWIGDMGAVLAARLGKRKAEPFGFRVRLAGSIAGVRGAVTLAGILSLPLTLQDGSPFPARDVVIFLAAGVIICSLAIASLALPTVARGLVEPGEHPGAAEERRARVGAANAAIARIEGLASDRNEGEAAEMKLAIAESVASIYRRRISLSAPTKHAPRLASPAGSSSNSGLPASRPSAPNCRPCCAAATSTTTRRASCSPRSPSPKRSSRAANRGISTLSAVLAQTGQQISRRKRGGPETTVLMRDDLADLRPQGKASHVNSRGILQQIRVLFRDHACRCRSGNLRRHPQRARPAAP</sequence>
<keyword evidence="4 10" id="KW-0812">Transmembrane</keyword>
<keyword evidence="10" id="KW-0997">Cell inner membrane</keyword>
<reference evidence="13 14" key="1">
    <citation type="submission" date="2023-08" db="EMBL/GenBank/DDBJ databases">
        <title>Implementing the SeqCode for naming new Mesorhizobium species isolated from Vachellia karroo root nodules.</title>
        <authorList>
            <person name="Van Lill M."/>
        </authorList>
    </citation>
    <scope>NUCLEOTIDE SEQUENCE [LARGE SCALE GENOMIC DNA]</scope>
    <source>
        <strain evidence="13 14">MSK 1335</strain>
    </source>
</reference>
<evidence type="ECO:0000313" key="13">
    <source>
        <dbReference type="EMBL" id="MDX8525706.1"/>
    </source>
</evidence>
<feature type="region of interest" description="Disordered" evidence="11">
    <location>
        <begin position="482"/>
        <end position="542"/>
    </location>
</feature>